<gene>
    <name evidence="11" type="ORF">LIN78_09675</name>
</gene>
<dbReference type="InterPro" id="IPR001131">
    <property type="entry name" value="Peptidase_M24B_aminopep-P_CS"/>
</dbReference>
<dbReference type="Proteomes" id="UP001165395">
    <property type="component" value="Unassembled WGS sequence"/>
</dbReference>
<evidence type="ECO:0000256" key="4">
    <source>
        <dbReference type="ARBA" id="ARBA00012574"/>
    </source>
</evidence>
<dbReference type="Pfam" id="PF05195">
    <property type="entry name" value="AMP_N"/>
    <property type="match status" value="1"/>
</dbReference>
<dbReference type="SMART" id="SM01011">
    <property type="entry name" value="AMP_N"/>
    <property type="match status" value="1"/>
</dbReference>
<dbReference type="CDD" id="cd01087">
    <property type="entry name" value="Prolidase"/>
    <property type="match status" value="1"/>
</dbReference>
<accession>A0ABS8D6J9</accession>
<dbReference type="EC" id="3.4.11.9" evidence="4"/>
<dbReference type="Pfam" id="PF00557">
    <property type="entry name" value="Peptidase_M24"/>
    <property type="match status" value="1"/>
</dbReference>
<dbReference type="InterPro" id="IPR000994">
    <property type="entry name" value="Pept_M24"/>
</dbReference>
<comment type="similarity">
    <text evidence="3">Belongs to the peptidase M24B family.</text>
</comment>
<evidence type="ECO:0000313" key="12">
    <source>
        <dbReference type="Proteomes" id="UP001165395"/>
    </source>
</evidence>
<keyword evidence="11" id="KW-0031">Aminopeptidase</keyword>
<dbReference type="Gene3D" id="3.40.350.10">
    <property type="entry name" value="Creatinase/prolidase N-terminal domain"/>
    <property type="match status" value="1"/>
</dbReference>
<keyword evidence="9" id="KW-0464">Manganese</keyword>
<keyword evidence="12" id="KW-1185">Reference proteome</keyword>
<evidence type="ECO:0000256" key="1">
    <source>
        <dbReference type="ARBA" id="ARBA00001424"/>
    </source>
</evidence>
<keyword evidence="5" id="KW-0645">Protease</keyword>
<evidence type="ECO:0000256" key="7">
    <source>
        <dbReference type="ARBA" id="ARBA00022801"/>
    </source>
</evidence>
<reference evidence="11" key="1">
    <citation type="submission" date="2021-10" db="EMBL/GenBank/DDBJ databases">
        <title>The complete genome sequence of Leeia sp. TBRC 13508.</title>
        <authorList>
            <person name="Charoenyingcharoen P."/>
            <person name="Yukphan P."/>
        </authorList>
    </citation>
    <scope>NUCLEOTIDE SEQUENCE</scope>
    <source>
        <strain evidence="11">TBRC 13508</strain>
    </source>
</reference>
<evidence type="ECO:0000256" key="8">
    <source>
        <dbReference type="ARBA" id="ARBA00023049"/>
    </source>
</evidence>
<comment type="cofactor">
    <cofactor evidence="2">
        <name>Mn(2+)</name>
        <dbReference type="ChEBI" id="CHEBI:29035"/>
    </cofactor>
</comment>
<dbReference type="PANTHER" id="PTHR43226:SF4">
    <property type="entry name" value="XAA-PRO AMINOPEPTIDASE 3"/>
    <property type="match status" value="1"/>
</dbReference>
<dbReference type="GO" id="GO:0004177">
    <property type="term" value="F:aminopeptidase activity"/>
    <property type="evidence" value="ECO:0007669"/>
    <property type="project" value="UniProtKB-KW"/>
</dbReference>
<evidence type="ECO:0000313" key="11">
    <source>
        <dbReference type="EMBL" id="MCB6183814.1"/>
    </source>
</evidence>
<organism evidence="11 12">
    <name type="scientific">Leeia speluncae</name>
    <dbReference type="NCBI Taxonomy" id="2884804"/>
    <lineage>
        <taxon>Bacteria</taxon>
        <taxon>Pseudomonadati</taxon>
        <taxon>Pseudomonadota</taxon>
        <taxon>Betaproteobacteria</taxon>
        <taxon>Neisseriales</taxon>
        <taxon>Leeiaceae</taxon>
        <taxon>Leeia</taxon>
    </lineage>
</organism>
<proteinExistence type="inferred from homology"/>
<evidence type="ECO:0000259" key="10">
    <source>
        <dbReference type="SMART" id="SM01011"/>
    </source>
</evidence>
<keyword evidence="8" id="KW-0482">Metalloprotease</keyword>
<dbReference type="PANTHER" id="PTHR43226">
    <property type="entry name" value="XAA-PRO AMINOPEPTIDASE 3"/>
    <property type="match status" value="1"/>
</dbReference>
<dbReference type="RefSeq" id="WP_227180584.1">
    <property type="nucleotide sequence ID" value="NZ_JAJBZT010000004.1"/>
</dbReference>
<dbReference type="InterPro" id="IPR036005">
    <property type="entry name" value="Creatinase/aminopeptidase-like"/>
</dbReference>
<evidence type="ECO:0000256" key="5">
    <source>
        <dbReference type="ARBA" id="ARBA00022670"/>
    </source>
</evidence>
<dbReference type="Gene3D" id="3.90.230.10">
    <property type="entry name" value="Creatinase/methionine aminopeptidase superfamily"/>
    <property type="match status" value="1"/>
</dbReference>
<evidence type="ECO:0000256" key="3">
    <source>
        <dbReference type="ARBA" id="ARBA00008766"/>
    </source>
</evidence>
<sequence>MTTINPSLYRARRETLIKRLEGGLVVIPTAPEQVRNADAHYAYRFDSSFYYLTGFDEPESILVLQAGENGQVNHILFCREKNLEREIWDGYRHGPEMAKEVFLFDEAYPIEYFSEKLKELLKGQSQLAYPIGEDSAFDQLLLGTRKKLIPSVERTGEDVPHQIVDVVPVVAQMRLIKDETEVRLMQTAADISAAAHVRAMKYAKPGVYEYQVEAEIIHEFMHAGARSPAYGSIVAGGANACVLHYVTNRDVLKDGDLLLIDAGCEFEGYAGDITRTFPVNGKFTSPQKDLYQLVLDSQLAAIQEVAPGKGVRDAHFVALKILAQGMIDLKLLTGSLDEVLEKETYRQFYMHGTGHWLGLDVHDCGRYKKGEAWTSLTPGMVVTVEPGIYVRPAPEVPEAFWNIGIRIEDDVLVTESGQRVLTANAPKTVSELESLIQASR</sequence>
<dbReference type="PRINTS" id="PR00599">
    <property type="entry name" value="MAPEPTIDASE"/>
</dbReference>
<keyword evidence="7" id="KW-0378">Hydrolase</keyword>
<comment type="catalytic activity">
    <reaction evidence="1">
        <text>Release of any N-terminal amino acid, including proline, that is linked to proline, even from a dipeptide or tripeptide.</text>
        <dbReference type="EC" id="3.4.11.9"/>
    </reaction>
</comment>
<dbReference type="EMBL" id="JAJBZT010000004">
    <property type="protein sequence ID" value="MCB6183814.1"/>
    <property type="molecule type" value="Genomic_DNA"/>
</dbReference>
<comment type="caution">
    <text evidence="11">The sequence shown here is derived from an EMBL/GenBank/DDBJ whole genome shotgun (WGS) entry which is preliminary data.</text>
</comment>
<evidence type="ECO:0000256" key="9">
    <source>
        <dbReference type="ARBA" id="ARBA00023211"/>
    </source>
</evidence>
<dbReference type="InterPro" id="IPR052433">
    <property type="entry name" value="X-Pro_dipept-like"/>
</dbReference>
<evidence type="ECO:0000256" key="2">
    <source>
        <dbReference type="ARBA" id="ARBA00001936"/>
    </source>
</evidence>
<name>A0ABS8D6J9_9NEIS</name>
<keyword evidence="6" id="KW-0479">Metal-binding</keyword>
<dbReference type="SUPFAM" id="SSF53092">
    <property type="entry name" value="Creatinase/prolidase N-terminal domain"/>
    <property type="match status" value="1"/>
</dbReference>
<dbReference type="InterPro" id="IPR007865">
    <property type="entry name" value="Aminopep_P_N"/>
</dbReference>
<evidence type="ECO:0000256" key="6">
    <source>
        <dbReference type="ARBA" id="ARBA00022723"/>
    </source>
</evidence>
<dbReference type="InterPro" id="IPR001714">
    <property type="entry name" value="Pept_M24_MAP"/>
</dbReference>
<protein>
    <recommendedName>
        <fullName evidence="4">Xaa-Pro aminopeptidase</fullName>
        <ecNumber evidence="4">3.4.11.9</ecNumber>
    </recommendedName>
</protein>
<dbReference type="InterPro" id="IPR029149">
    <property type="entry name" value="Creatin/AminoP/Spt16_N"/>
</dbReference>
<dbReference type="PROSITE" id="PS00491">
    <property type="entry name" value="PROLINE_PEPTIDASE"/>
    <property type="match status" value="1"/>
</dbReference>
<feature type="domain" description="Aminopeptidase P N-terminal" evidence="10">
    <location>
        <begin position="4"/>
        <end position="138"/>
    </location>
</feature>
<dbReference type="SUPFAM" id="SSF55920">
    <property type="entry name" value="Creatinase/aminopeptidase"/>
    <property type="match status" value="1"/>
</dbReference>